<comment type="caution">
    <text evidence="2">The sequence shown here is derived from an EMBL/GenBank/DDBJ whole genome shotgun (WGS) entry which is preliminary data.</text>
</comment>
<name>A0A6B3SSG1_9BURK</name>
<proteinExistence type="predicted"/>
<dbReference type="AlphaFoldDB" id="A0A6B3SSG1"/>
<feature type="region of interest" description="Disordered" evidence="1">
    <location>
        <begin position="1"/>
        <end position="60"/>
    </location>
</feature>
<evidence type="ECO:0000313" key="2">
    <source>
        <dbReference type="EMBL" id="NEX60539.1"/>
    </source>
</evidence>
<dbReference type="RefSeq" id="WP_163961006.1">
    <property type="nucleotide sequence ID" value="NZ_JAAIVB010000012.1"/>
</dbReference>
<reference evidence="2 3" key="1">
    <citation type="submission" date="2020-02" db="EMBL/GenBank/DDBJ databases">
        <authorList>
            <person name="Kim M.K."/>
        </authorList>
    </citation>
    <scope>NUCLEOTIDE SEQUENCE [LARGE SCALE GENOMIC DNA]</scope>
    <source>
        <strain evidence="2 3">17J57-3</strain>
    </source>
</reference>
<protein>
    <submittedName>
        <fullName evidence="2">Uncharacterized protein</fullName>
    </submittedName>
</protein>
<keyword evidence="3" id="KW-1185">Reference proteome</keyword>
<gene>
    <name evidence="2" type="ORF">G3574_05570</name>
</gene>
<feature type="compositionally biased region" description="Basic and acidic residues" evidence="1">
    <location>
        <begin position="1"/>
        <end position="26"/>
    </location>
</feature>
<evidence type="ECO:0000313" key="3">
    <source>
        <dbReference type="Proteomes" id="UP000482155"/>
    </source>
</evidence>
<dbReference type="Proteomes" id="UP000482155">
    <property type="component" value="Unassembled WGS sequence"/>
</dbReference>
<dbReference type="EMBL" id="JAAIVB010000012">
    <property type="protein sequence ID" value="NEX60539.1"/>
    <property type="molecule type" value="Genomic_DNA"/>
</dbReference>
<organism evidence="2 3">
    <name type="scientific">Noviherbaspirillum galbum</name>
    <dbReference type="NCBI Taxonomy" id="2709383"/>
    <lineage>
        <taxon>Bacteria</taxon>
        <taxon>Pseudomonadati</taxon>
        <taxon>Pseudomonadota</taxon>
        <taxon>Betaproteobacteria</taxon>
        <taxon>Burkholderiales</taxon>
        <taxon>Oxalobacteraceae</taxon>
        <taxon>Noviherbaspirillum</taxon>
    </lineage>
</organism>
<feature type="compositionally biased region" description="Basic and acidic residues" evidence="1">
    <location>
        <begin position="40"/>
        <end position="60"/>
    </location>
</feature>
<accession>A0A6B3SSG1</accession>
<sequence>MENQRKTIEIDPGKPDEARTPEHALGTDDIGLPEDIVPEDATRPEEIRPEPGKANDPSTH</sequence>
<evidence type="ECO:0000256" key="1">
    <source>
        <dbReference type="SAM" id="MobiDB-lite"/>
    </source>
</evidence>